<dbReference type="EMBL" id="JAGYWB010000005">
    <property type="protein sequence ID" value="KAI0522521.1"/>
    <property type="molecule type" value="Genomic_DNA"/>
</dbReference>
<dbReference type="AlphaFoldDB" id="A0A8T3BWV4"/>
<comment type="caution">
    <text evidence="1">The sequence shown here is derived from an EMBL/GenBank/DDBJ whole genome shotgun (WGS) entry which is preliminary data.</text>
</comment>
<dbReference type="Gene3D" id="3.60.10.10">
    <property type="entry name" value="Endonuclease/exonuclease/phosphatase"/>
    <property type="match status" value="1"/>
</dbReference>
<organism evidence="1 2">
    <name type="scientific">Dendrobium nobile</name>
    <name type="common">Orchid</name>
    <dbReference type="NCBI Taxonomy" id="94219"/>
    <lineage>
        <taxon>Eukaryota</taxon>
        <taxon>Viridiplantae</taxon>
        <taxon>Streptophyta</taxon>
        <taxon>Embryophyta</taxon>
        <taxon>Tracheophyta</taxon>
        <taxon>Spermatophyta</taxon>
        <taxon>Magnoliopsida</taxon>
        <taxon>Liliopsida</taxon>
        <taxon>Asparagales</taxon>
        <taxon>Orchidaceae</taxon>
        <taxon>Epidendroideae</taxon>
        <taxon>Malaxideae</taxon>
        <taxon>Dendrobiinae</taxon>
        <taxon>Dendrobium</taxon>
    </lineage>
</organism>
<gene>
    <name evidence="1" type="ORF">KFK09_004900</name>
</gene>
<dbReference type="PANTHER" id="PTHR33710:SF71">
    <property type="entry name" value="ENDONUCLEASE_EXONUCLEASE_PHOSPHATASE DOMAIN-CONTAINING PROTEIN"/>
    <property type="match status" value="1"/>
</dbReference>
<sequence length="260" mass="30927">MTKFMNENDFLEVGFVGPRYTWCNNKSGGGWILERLDRCILNTLAINKIQITLVRHLAKVASDHCLIVLKMFESVCKGRSDFKFEDTWLSFKTAEHIVSSRWGRPFLGDDMEIINKKCKKTLKDLFYWSKARLKNFTLEKEKLKSKILILQEEESRHGWLTEEKLWLVKAKVRELNVVLHNLNTWWKQRAKAKWIKDDDANTKFFHSFINSRRNVNWISQVKDSNGVLTDDPKEIEEVFKWFFQMKWKSRNCSFAGWPKP</sequence>
<evidence type="ECO:0000313" key="1">
    <source>
        <dbReference type="EMBL" id="KAI0522521.1"/>
    </source>
</evidence>
<accession>A0A8T3BWV4</accession>
<reference evidence="1" key="1">
    <citation type="journal article" date="2022" name="Front. Genet.">
        <title>Chromosome-Scale Assembly of the Dendrobium nobile Genome Provides Insights Into the Molecular Mechanism of the Biosynthesis of the Medicinal Active Ingredient of Dendrobium.</title>
        <authorList>
            <person name="Xu Q."/>
            <person name="Niu S.-C."/>
            <person name="Li K.-L."/>
            <person name="Zheng P.-J."/>
            <person name="Zhang X.-J."/>
            <person name="Jia Y."/>
            <person name="Liu Y."/>
            <person name="Niu Y.-X."/>
            <person name="Yu L.-H."/>
            <person name="Chen D.-F."/>
            <person name="Zhang G.-Q."/>
        </authorList>
    </citation>
    <scope>NUCLEOTIDE SEQUENCE</scope>
    <source>
        <tissue evidence="1">Leaf</tissue>
    </source>
</reference>
<dbReference type="OrthoDB" id="786283at2759"/>
<evidence type="ECO:0000313" key="2">
    <source>
        <dbReference type="Proteomes" id="UP000829196"/>
    </source>
</evidence>
<dbReference type="SUPFAM" id="SSF56219">
    <property type="entry name" value="DNase I-like"/>
    <property type="match status" value="1"/>
</dbReference>
<dbReference type="InterPro" id="IPR036691">
    <property type="entry name" value="Endo/exonu/phosph_ase_sf"/>
</dbReference>
<dbReference type="Proteomes" id="UP000829196">
    <property type="component" value="Unassembled WGS sequence"/>
</dbReference>
<dbReference type="PANTHER" id="PTHR33710">
    <property type="entry name" value="BNAC02G09200D PROTEIN"/>
    <property type="match status" value="1"/>
</dbReference>
<proteinExistence type="predicted"/>
<keyword evidence="2" id="KW-1185">Reference proteome</keyword>
<protein>
    <submittedName>
        <fullName evidence="1">Uncharacterized protein</fullName>
    </submittedName>
</protein>
<name>A0A8T3BWV4_DENNO</name>